<dbReference type="Proteomes" id="UP000673691">
    <property type="component" value="Unassembled WGS sequence"/>
</dbReference>
<sequence>MKAEPPGAATEVRDEPARKRKAEDDGLGEGEERSRRKPRLADDRDPAAALALPIPLPVSAGVVDVIFPEFRWEDVTWGNTGFILNELFFPVHRVFWRVATARGP</sequence>
<feature type="region of interest" description="Disordered" evidence="1">
    <location>
        <begin position="1"/>
        <end position="44"/>
    </location>
</feature>
<dbReference type="EMBL" id="JAEFCI010000822">
    <property type="protein sequence ID" value="KAG5463314.1"/>
    <property type="molecule type" value="Genomic_DNA"/>
</dbReference>
<gene>
    <name evidence="2" type="ORF">BJ554DRAFT_311</name>
</gene>
<protein>
    <submittedName>
        <fullName evidence="2">Uncharacterized protein</fullName>
    </submittedName>
</protein>
<evidence type="ECO:0000256" key="1">
    <source>
        <dbReference type="SAM" id="MobiDB-lite"/>
    </source>
</evidence>
<feature type="compositionally biased region" description="Basic and acidic residues" evidence="1">
    <location>
        <begin position="11"/>
        <end position="44"/>
    </location>
</feature>
<reference evidence="2 3" key="1">
    <citation type="journal article" name="Sci. Rep.">
        <title>Genome-scale phylogenetic analyses confirm Olpidium as the closest living zoosporic fungus to the non-flagellated, terrestrial fungi.</title>
        <authorList>
            <person name="Chang Y."/>
            <person name="Rochon D."/>
            <person name="Sekimoto S."/>
            <person name="Wang Y."/>
            <person name="Chovatia M."/>
            <person name="Sandor L."/>
            <person name="Salamov A."/>
            <person name="Grigoriev I.V."/>
            <person name="Stajich J.E."/>
            <person name="Spatafora J.W."/>
        </authorList>
    </citation>
    <scope>NUCLEOTIDE SEQUENCE [LARGE SCALE GENOMIC DNA]</scope>
    <source>
        <strain evidence="2">S191</strain>
    </source>
</reference>
<dbReference type="AlphaFoldDB" id="A0A8H8DLU9"/>
<organism evidence="2 3">
    <name type="scientific">Olpidium bornovanus</name>
    <dbReference type="NCBI Taxonomy" id="278681"/>
    <lineage>
        <taxon>Eukaryota</taxon>
        <taxon>Fungi</taxon>
        <taxon>Fungi incertae sedis</taxon>
        <taxon>Olpidiomycota</taxon>
        <taxon>Olpidiomycotina</taxon>
        <taxon>Olpidiomycetes</taxon>
        <taxon>Olpidiales</taxon>
        <taxon>Olpidiaceae</taxon>
        <taxon>Olpidium</taxon>
    </lineage>
</organism>
<accession>A0A8H8DLU9</accession>
<comment type="caution">
    <text evidence="2">The sequence shown here is derived from an EMBL/GenBank/DDBJ whole genome shotgun (WGS) entry which is preliminary data.</text>
</comment>
<evidence type="ECO:0000313" key="2">
    <source>
        <dbReference type="EMBL" id="KAG5463314.1"/>
    </source>
</evidence>
<name>A0A8H8DLU9_9FUNG</name>
<keyword evidence="3" id="KW-1185">Reference proteome</keyword>
<proteinExistence type="predicted"/>
<evidence type="ECO:0000313" key="3">
    <source>
        <dbReference type="Proteomes" id="UP000673691"/>
    </source>
</evidence>